<dbReference type="GO" id="GO:0003677">
    <property type="term" value="F:DNA binding"/>
    <property type="evidence" value="ECO:0007669"/>
    <property type="project" value="InterPro"/>
</dbReference>
<feature type="domain" description="Bro-N" evidence="2">
    <location>
        <begin position="1"/>
        <end position="104"/>
    </location>
</feature>
<keyword evidence="4" id="KW-1185">Reference proteome</keyword>
<dbReference type="Proteomes" id="UP000217944">
    <property type="component" value="Unassembled WGS sequence"/>
</dbReference>
<evidence type="ECO:0000256" key="1">
    <source>
        <dbReference type="SAM" id="Coils"/>
    </source>
</evidence>
<dbReference type="RefSeq" id="WP_096258163.1">
    <property type="nucleotide sequence ID" value="NZ_BDME01000001.1"/>
</dbReference>
<dbReference type="InterPro" id="IPR003497">
    <property type="entry name" value="BRO_N_domain"/>
</dbReference>
<dbReference type="OrthoDB" id="5320697at2"/>
<sequence>MNLQTFNGEFGAVRVTKDERGEIWFALVDVCRALDIKNPRQAKTRLKEKGVITTDTLTNGGIQKITFINEPNLYRLILQSRKKEAIKFQDWVTEEVLPAIRKTGMYATAETLQQMLADPRNAIKILEAYAQEQEKRKALEQKVNILTHTGKTYTATEIAKELGFKSAIELNKKLQEKGIQYKVNKSWVLSAKYADLGYTSLKQKILPNGAVIYDRHWTQKGREFLLELFSKDNSTKNLALPANNNQLTNSTQAG</sequence>
<dbReference type="AlphaFoldDB" id="A0A292YBU0"/>
<feature type="coiled-coil region" evidence="1">
    <location>
        <begin position="122"/>
        <end position="149"/>
    </location>
</feature>
<keyword evidence="1" id="KW-0175">Coiled coil</keyword>
<dbReference type="Pfam" id="PF03374">
    <property type="entry name" value="ANT"/>
    <property type="match status" value="1"/>
</dbReference>
<dbReference type="PANTHER" id="PTHR36180:SF2">
    <property type="entry name" value="BRO FAMILY PROTEIN"/>
    <property type="match status" value="1"/>
</dbReference>
<comment type="caution">
    <text evidence="3">The sequence shown here is derived from an EMBL/GenBank/DDBJ whole genome shotgun (WGS) entry which is preliminary data.</text>
</comment>
<dbReference type="SMART" id="SM01040">
    <property type="entry name" value="Bro-N"/>
    <property type="match status" value="1"/>
</dbReference>
<dbReference type="PROSITE" id="PS51750">
    <property type="entry name" value="BRO_N"/>
    <property type="match status" value="1"/>
</dbReference>
<accession>A0A292YBU0</accession>
<organism evidence="3 4">
    <name type="scientific">Lebetimonas natsushimae</name>
    <dbReference type="NCBI Taxonomy" id="1936991"/>
    <lineage>
        <taxon>Bacteria</taxon>
        <taxon>Pseudomonadati</taxon>
        <taxon>Campylobacterota</taxon>
        <taxon>Epsilonproteobacteria</taxon>
        <taxon>Nautiliales</taxon>
        <taxon>Nautiliaceae</taxon>
        <taxon>Lebetimonas</taxon>
    </lineage>
</organism>
<evidence type="ECO:0000259" key="2">
    <source>
        <dbReference type="PROSITE" id="PS51750"/>
    </source>
</evidence>
<protein>
    <submittedName>
        <fullName evidence="3">Anti-repressor protein</fullName>
    </submittedName>
</protein>
<dbReference type="Pfam" id="PF02498">
    <property type="entry name" value="Bro-N"/>
    <property type="match status" value="1"/>
</dbReference>
<reference evidence="3 4" key="1">
    <citation type="journal article" date="2017" name="Syst. Appl. Microbiol.">
        <title>Lebetimonas natsushimae sp. nov., a novel strictly anaerobic, moderately thermophilic chemoautotroph isolated from a deep-sea hydrothermal vent polychaete nest in the Mid-Okinawa Trough.</title>
        <authorList>
            <person name="Nagata R."/>
            <person name="Takaki Y."/>
            <person name="Tame A."/>
            <person name="Nunoura T."/>
            <person name="Muto H."/>
            <person name="Mino S."/>
            <person name="Sawayama S."/>
            <person name="Takai K."/>
            <person name="Nakagawa S."/>
        </authorList>
    </citation>
    <scope>NUCLEOTIDE SEQUENCE [LARGE SCALE GENOMIC DNA]</scope>
    <source>
        <strain evidence="3 4">HS1857</strain>
    </source>
</reference>
<gene>
    <name evidence="3" type="ORF">LNAT_P0301</name>
</gene>
<evidence type="ECO:0000313" key="3">
    <source>
        <dbReference type="EMBL" id="GAX87006.1"/>
    </source>
</evidence>
<name>A0A292YBU0_9BACT</name>
<proteinExistence type="predicted"/>
<evidence type="ECO:0000313" key="4">
    <source>
        <dbReference type="Proteomes" id="UP000217944"/>
    </source>
</evidence>
<dbReference type="PANTHER" id="PTHR36180">
    <property type="entry name" value="DNA-BINDING PROTEIN-RELATED-RELATED"/>
    <property type="match status" value="1"/>
</dbReference>
<dbReference type="InterPro" id="IPR005039">
    <property type="entry name" value="Ant_C"/>
</dbReference>
<dbReference type="EMBL" id="BDME01000001">
    <property type="protein sequence ID" value="GAX87006.1"/>
    <property type="molecule type" value="Genomic_DNA"/>
</dbReference>